<organism evidence="2 3">
    <name type="scientific">Apostasia shenzhenica</name>
    <dbReference type="NCBI Taxonomy" id="1088818"/>
    <lineage>
        <taxon>Eukaryota</taxon>
        <taxon>Viridiplantae</taxon>
        <taxon>Streptophyta</taxon>
        <taxon>Embryophyta</taxon>
        <taxon>Tracheophyta</taxon>
        <taxon>Spermatophyta</taxon>
        <taxon>Magnoliopsida</taxon>
        <taxon>Liliopsida</taxon>
        <taxon>Asparagales</taxon>
        <taxon>Orchidaceae</taxon>
        <taxon>Apostasioideae</taxon>
        <taxon>Apostasia</taxon>
    </lineage>
</organism>
<dbReference type="EMBL" id="KZ451980">
    <property type="protein sequence ID" value="PKA55126.1"/>
    <property type="molecule type" value="Genomic_DNA"/>
</dbReference>
<accession>A0A2I0AI27</accession>
<reference evidence="2 3" key="1">
    <citation type="journal article" date="2017" name="Nature">
        <title>The Apostasia genome and the evolution of orchids.</title>
        <authorList>
            <person name="Zhang G.Q."/>
            <person name="Liu K.W."/>
            <person name="Li Z."/>
            <person name="Lohaus R."/>
            <person name="Hsiao Y.Y."/>
            <person name="Niu S.C."/>
            <person name="Wang J.Y."/>
            <person name="Lin Y.C."/>
            <person name="Xu Q."/>
            <person name="Chen L.J."/>
            <person name="Yoshida K."/>
            <person name="Fujiwara S."/>
            <person name="Wang Z.W."/>
            <person name="Zhang Y.Q."/>
            <person name="Mitsuda N."/>
            <person name="Wang M."/>
            <person name="Liu G.H."/>
            <person name="Pecoraro L."/>
            <person name="Huang H.X."/>
            <person name="Xiao X.J."/>
            <person name="Lin M."/>
            <person name="Wu X.Y."/>
            <person name="Wu W.L."/>
            <person name="Chen Y.Y."/>
            <person name="Chang S.B."/>
            <person name="Sakamoto S."/>
            <person name="Ohme-Takagi M."/>
            <person name="Yagi M."/>
            <person name="Zeng S.J."/>
            <person name="Shen C.Y."/>
            <person name="Yeh C.M."/>
            <person name="Luo Y.B."/>
            <person name="Tsai W.C."/>
            <person name="Van de Peer Y."/>
            <person name="Liu Z.J."/>
        </authorList>
    </citation>
    <scope>NUCLEOTIDE SEQUENCE [LARGE SCALE GENOMIC DNA]</scope>
    <source>
        <strain evidence="3">cv. Shenzhen</strain>
        <tissue evidence="2">Stem</tissue>
    </source>
</reference>
<evidence type="ECO:0000256" key="1">
    <source>
        <dbReference type="SAM" id="MobiDB-lite"/>
    </source>
</evidence>
<feature type="compositionally biased region" description="Polar residues" evidence="1">
    <location>
        <begin position="1"/>
        <end position="14"/>
    </location>
</feature>
<name>A0A2I0AI27_9ASPA</name>
<dbReference type="Proteomes" id="UP000236161">
    <property type="component" value="Unassembled WGS sequence"/>
</dbReference>
<feature type="region of interest" description="Disordered" evidence="1">
    <location>
        <begin position="1"/>
        <end position="113"/>
    </location>
</feature>
<dbReference type="AlphaFoldDB" id="A0A2I0AI27"/>
<protein>
    <submittedName>
        <fullName evidence="2">Uncharacterized protein</fullName>
    </submittedName>
</protein>
<gene>
    <name evidence="2" type="ORF">AXF42_Ash003763</name>
</gene>
<feature type="compositionally biased region" description="Basic and acidic residues" evidence="1">
    <location>
        <begin position="83"/>
        <end position="94"/>
    </location>
</feature>
<keyword evidence="3" id="KW-1185">Reference proteome</keyword>
<proteinExistence type="predicted"/>
<evidence type="ECO:0000313" key="3">
    <source>
        <dbReference type="Proteomes" id="UP000236161"/>
    </source>
</evidence>
<feature type="compositionally biased region" description="Polar residues" evidence="1">
    <location>
        <begin position="99"/>
        <end position="113"/>
    </location>
</feature>
<sequence length="113" mass="12222">MQHASSIHANQGSAFPSCHKSPETVPRSKGQVLFTDSGLSSGRQAARTQSLPTSFPPENQDKAAPSATYKYQGAGFKKRDRKREKTSPKGKIIEDSPQEEQNLSSITSCKTGV</sequence>
<evidence type="ECO:0000313" key="2">
    <source>
        <dbReference type="EMBL" id="PKA55126.1"/>
    </source>
</evidence>
<feature type="compositionally biased region" description="Polar residues" evidence="1">
    <location>
        <begin position="37"/>
        <end position="57"/>
    </location>
</feature>